<comment type="pathway">
    <text evidence="1 7 8">Carbohydrate degradation; glycolysis; D-glyceraldehyde 3-phosphate from glycerone phosphate: step 1/1.</text>
</comment>
<keyword evidence="10" id="KW-1185">Reference proteome</keyword>
<evidence type="ECO:0000256" key="1">
    <source>
        <dbReference type="ARBA" id="ARBA00004680"/>
    </source>
</evidence>
<comment type="subcellular location">
    <subcellularLocation>
        <location evidence="7 8">Cytoplasm</location>
    </subcellularLocation>
</comment>
<dbReference type="InterPro" id="IPR035990">
    <property type="entry name" value="TIM_sf"/>
</dbReference>
<feature type="active site" description="Electrophile" evidence="7">
    <location>
        <position position="94"/>
    </location>
</feature>
<dbReference type="RefSeq" id="WP_111622068.1">
    <property type="nucleotide sequence ID" value="NZ_QLLN01000001.1"/>
</dbReference>
<dbReference type="OrthoDB" id="9809429at2"/>
<proteinExistence type="inferred from homology"/>
<feature type="binding site" evidence="7">
    <location>
        <begin position="233"/>
        <end position="234"/>
    </location>
    <ligand>
        <name>substrate</name>
    </ligand>
</feature>
<feature type="binding site" evidence="7">
    <location>
        <begin position="9"/>
        <end position="11"/>
    </location>
    <ligand>
        <name>substrate</name>
    </ligand>
</feature>
<evidence type="ECO:0000313" key="10">
    <source>
        <dbReference type="Proteomes" id="UP000249696"/>
    </source>
</evidence>
<dbReference type="GO" id="GO:0006096">
    <property type="term" value="P:glycolytic process"/>
    <property type="evidence" value="ECO:0007669"/>
    <property type="project" value="UniProtKB-UniRule"/>
</dbReference>
<feature type="binding site" evidence="7">
    <location>
        <position position="212"/>
    </location>
    <ligand>
        <name>substrate</name>
    </ligand>
</feature>
<evidence type="ECO:0000256" key="2">
    <source>
        <dbReference type="ARBA" id="ARBA00007422"/>
    </source>
</evidence>
<evidence type="ECO:0000256" key="3">
    <source>
        <dbReference type="ARBA" id="ARBA00022432"/>
    </source>
</evidence>
<dbReference type="Proteomes" id="UP000249696">
    <property type="component" value="Unassembled WGS sequence"/>
</dbReference>
<protein>
    <recommendedName>
        <fullName evidence="7 8">Triosephosphate isomerase</fullName>
        <shortName evidence="7">TIM</shortName>
        <shortName evidence="7">TPI</shortName>
        <ecNumber evidence="7 8">5.3.1.1</ecNumber>
    </recommendedName>
    <alternativeName>
        <fullName evidence="7">Triose-phosphate isomerase</fullName>
    </alternativeName>
</protein>
<dbReference type="UniPathway" id="UPA00109">
    <property type="reaction ID" value="UER00189"/>
</dbReference>
<accession>A0A327RJX0</accession>
<evidence type="ECO:0000256" key="6">
    <source>
        <dbReference type="ARBA" id="ARBA00023235"/>
    </source>
</evidence>
<dbReference type="Pfam" id="PF00121">
    <property type="entry name" value="TIM"/>
    <property type="match status" value="1"/>
</dbReference>
<dbReference type="InterPro" id="IPR013785">
    <property type="entry name" value="Aldolase_TIM"/>
</dbReference>
<dbReference type="GO" id="GO:0004807">
    <property type="term" value="F:triose-phosphate isomerase activity"/>
    <property type="evidence" value="ECO:0007669"/>
    <property type="project" value="UniProtKB-UniRule"/>
</dbReference>
<dbReference type="HAMAP" id="MF_00147_B">
    <property type="entry name" value="TIM_B"/>
    <property type="match status" value="1"/>
</dbReference>
<dbReference type="InterPro" id="IPR022896">
    <property type="entry name" value="TrioseP_Isoase_bac/euk"/>
</dbReference>
<dbReference type="CDD" id="cd00311">
    <property type="entry name" value="TIM"/>
    <property type="match status" value="1"/>
</dbReference>
<evidence type="ECO:0000256" key="4">
    <source>
        <dbReference type="ARBA" id="ARBA00022490"/>
    </source>
</evidence>
<dbReference type="AlphaFoldDB" id="A0A327RJX0"/>
<comment type="pathway">
    <text evidence="7 8">Carbohydrate biosynthesis; gluconeogenesis.</text>
</comment>
<dbReference type="SUPFAM" id="SSF51351">
    <property type="entry name" value="Triosephosphate isomerase (TIM)"/>
    <property type="match status" value="1"/>
</dbReference>
<dbReference type="GO" id="GO:0006094">
    <property type="term" value="P:gluconeogenesis"/>
    <property type="evidence" value="ECO:0007669"/>
    <property type="project" value="UniProtKB-UniRule"/>
</dbReference>
<dbReference type="GO" id="GO:0046166">
    <property type="term" value="P:glyceraldehyde-3-phosphate biosynthetic process"/>
    <property type="evidence" value="ECO:0007669"/>
    <property type="project" value="TreeGrafter"/>
</dbReference>
<dbReference type="GO" id="GO:0005829">
    <property type="term" value="C:cytosol"/>
    <property type="evidence" value="ECO:0007669"/>
    <property type="project" value="TreeGrafter"/>
</dbReference>
<feature type="binding site" evidence="7">
    <location>
        <position position="172"/>
    </location>
    <ligand>
        <name>substrate</name>
    </ligand>
</feature>
<comment type="catalytic activity">
    <reaction evidence="7 8">
        <text>D-glyceraldehyde 3-phosphate = dihydroxyacetone phosphate</text>
        <dbReference type="Rhea" id="RHEA:18585"/>
        <dbReference type="ChEBI" id="CHEBI:57642"/>
        <dbReference type="ChEBI" id="CHEBI:59776"/>
        <dbReference type="EC" id="5.3.1.1"/>
    </reaction>
</comment>
<sequence>MRSKIVAGNWKMNKNLAETEVLLAELSAKLPDTKAEVMVAPTFVNLSAAVDQLKSSSIEVVAQNMHFAENGAYTGEISANMLLGIGVDTVIIGHSERRAYFGETDEILAKKVVAALGKNMRVMFCFGEELEDRKSSNHFKIVESQLKNALFSLDASAWSKIILAYEPVWAIGTGETASPEQAQEMHAFIRKTITNAYDAGIANNVSILYGGSVKPNNAVEIFSKPDVDGGLIGGAALVADDFIAIINAIA</sequence>
<dbReference type="EMBL" id="QLLN01000001">
    <property type="protein sequence ID" value="RAJ15783.1"/>
    <property type="molecule type" value="Genomic_DNA"/>
</dbReference>
<dbReference type="PROSITE" id="PS51440">
    <property type="entry name" value="TIM_2"/>
    <property type="match status" value="1"/>
</dbReference>
<dbReference type="InterPro" id="IPR000652">
    <property type="entry name" value="Triosephosphate_isomerase"/>
</dbReference>
<dbReference type="UniPathway" id="UPA00138"/>
<evidence type="ECO:0000256" key="8">
    <source>
        <dbReference type="RuleBase" id="RU363013"/>
    </source>
</evidence>
<dbReference type="PROSITE" id="PS00171">
    <property type="entry name" value="TIM_1"/>
    <property type="match status" value="1"/>
</dbReference>
<keyword evidence="6 7" id="KW-0413">Isomerase</keyword>
<comment type="similarity">
    <text evidence="2 7 8">Belongs to the triosephosphate isomerase family.</text>
</comment>
<comment type="function">
    <text evidence="7">Involved in the gluconeogenesis. Catalyzes stereospecifically the conversion of dihydroxyacetone phosphate (DHAP) to D-glyceraldehyde-3-phosphate (G3P).</text>
</comment>
<reference evidence="9 10" key="1">
    <citation type="submission" date="2018-06" db="EMBL/GenBank/DDBJ databases">
        <title>Genomic Encyclopedia of Archaeal and Bacterial Type Strains, Phase II (KMG-II): from individual species to whole genera.</title>
        <authorList>
            <person name="Goeker M."/>
        </authorList>
    </citation>
    <scope>NUCLEOTIDE SEQUENCE [LARGE SCALE GENOMIC DNA]</scope>
    <source>
        <strain evidence="9 10">DSM 23522</strain>
    </source>
</reference>
<feature type="active site" description="Proton acceptor" evidence="7">
    <location>
        <position position="166"/>
    </location>
</feature>
<keyword evidence="3 7" id="KW-0312">Gluconeogenesis</keyword>
<dbReference type="EC" id="5.3.1.1" evidence="7 8"/>
<dbReference type="Gene3D" id="3.20.20.70">
    <property type="entry name" value="Aldolase class I"/>
    <property type="match status" value="1"/>
</dbReference>
<evidence type="ECO:0000256" key="5">
    <source>
        <dbReference type="ARBA" id="ARBA00023152"/>
    </source>
</evidence>
<name>A0A327RJX0_9FLAO</name>
<dbReference type="PANTHER" id="PTHR21139:SF42">
    <property type="entry name" value="TRIOSEPHOSPHATE ISOMERASE"/>
    <property type="match status" value="1"/>
</dbReference>
<comment type="subunit">
    <text evidence="7 8">Homodimer.</text>
</comment>
<evidence type="ECO:0000313" key="9">
    <source>
        <dbReference type="EMBL" id="RAJ15783.1"/>
    </source>
</evidence>
<gene>
    <name evidence="7" type="primary">tpiA</name>
    <name evidence="9" type="ORF">LV92_00485</name>
</gene>
<keyword evidence="4 7" id="KW-0963">Cytoplasm</keyword>
<dbReference type="PANTHER" id="PTHR21139">
    <property type="entry name" value="TRIOSEPHOSPHATE ISOMERASE"/>
    <property type="match status" value="1"/>
</dbReference>
<keyword evidence="5 7" id="KW-0324">Glycolysis</keyword>
<dbReference type="InterPro" id="IPR020861">
    <property type="entry name" value="Triosephosphate_isomerase_AS"/>
</dbReference>
<comment type="caution">
    <text evidence="9">The sequence shown here is derived from an EMBL/GenBank/DDBJ whole genome shotgun (WGS) entry which is preliminary data.</text>
</comment>
<evidence type="ECO:0000256" key="7">
    <source>
        <dbReference type="HAMAP-Rule" id="MF_00147"/>
    </source>
</evidence>
<dbReference type="NCBIfam" id="TIGR00419">
    <property type="entry name" value="tim"/>
    <property type="match status" value="1"/>
</dbReference>
<dbReference type="GO" id="GO:0019563">
    <property type="term" value="P:glycerol catabolic process"/>
    <property type="evidence" value="ECO:0007669"/>
    <property type="project" value="TreeGrafter"/>
</dbReference>
<organism evidence="9 10">
    <name type="scientific">Arenibacter echinorum</name>
    <dbReference type="NCBI Taxonomy" id="440515"/>
    <lineage>
        <taxon>Bacteria</taxon>
        <taxon>Pseudomonadati</taxon>
        <taxon>Bacteroidota</taxon>
        <taxon>Flavobacteriia</taxon>
        <taxon>Flavobacteriales</taxon>
        <taxon>Flavobacteriaceae</taxon>
        <taxon>Arenibacter</taxon>
    </lineage>
</organism>
<dbReference type="FunFam" id="3.20.20.70:FF:000016">
    <property type="entry name" value="Triosephosphate isomerase"/>
    <property type="match status" value="1"/>
</dbReference>